<dbReference type="Proteomes" id="UP000186955">
    <property type="component" value="Unassembled WGS sequence"/>
</dbReference>
<sequence length="227" mass="24956">MVMSDDNSFFSRRRQALVSYLFDRFQNEWNVLSPIRGKAGSASADTGASSEDISELHQIHVVFMEICLVLFCIGDVFGYISTDVQGLVDPVLSDDLFLEGFLVCMEITHVSCLKHLDSQDTVKKPGFDGGLPMIYRAALVDSPYQKVLSTRGKSVDITRSRKEAVALSSLSSLELLGLFLDVSKGMCERAQKASVRDGGLHEPSMVSLNAFGALSKGYVTILTIHHR</sequence>
<organism evidence="1 2">
    <name type="scientific">Penicillium subrubescens</name>
    <dbReference type="NCBI Taxonomy" id="1316194"/>
    <lineage>
        <taxon>Eukaryota</taxon>
        <taxon>Fungi</taxon>
        <taxon>Dikarya</taxon>
        <taxon>Ascomycota</taxon>
        <taxon>Pezizomycotina</taxon>
        <taxon>Eurotiomycetes</taxon>
        <taxon>Eurotiomycetidae</taxon>
        <taxon>Eurotiales</taxon>
        <taxon>Aspergillaceae</taxon>
        <taxon>Penicillium</taxon>
    </lineage>
</organism>
<name>A0A1Q5UAK5_9EURO</name>
<reference evidence="1 2" key="1">
    <citation type="submission" date="2016-10" db="EMBL/GenBank/DDBJ databases">
        <title>Genome sequence of the ascomycete fungus Penicillium subrubescens.</title>
        <authorList>
            <person name="De Vries R.P."/>
            <person name="Peng M."/>
            <person name="Dilokpimol A."/>
            <person name="Hilden K."/>
            <person name="Makela M.R."/>
            <person name="Grigoriev I."/>
            <person name="Riley R."/>
            <person name="Granchi Z."/>
        </authorList>
    </citation>
    <scope>NUCLEOTIDE SEQUENCE [LARGE SCALE GENOMIC DNA]</scope>
    <source>
        <strain evidence="1 2">CBS 132785</strain>
    </source>
</reference>
<evidence type="ECO:0000313" key="1">
    <source>
        <dbReference type="EMBL" id="OKP09505.1"/>
    </source>
</evidence>
<proteinExistence type="predicted"/>
<dbReference type="AlphaFoldDB" id="A0A1Q5UAK5"/>
<dbReference type="EMBL" id="MNBE01000509">
    <property type="protein sequence ID" value="OKP09505.1"/>
    <property type="molecule type" value="Genomic_DNA"/>
</dbReference>
<gene>
    <name evidence="1" type="ORF">PENSUB_5154</name>
</gene>
<comment type="caution">
    <text evidence="1">The sequence shown here is derived from an EMBL/GenBank/DDBJ whole genome shotgun (WGS) entry which is preliminary data.</text>
</comment>
<evidence type="ECO:0000313" key="2">
    <source>
        <dbReference type="Proteomes" id="UP000186955"/>
    </source>
</evidence>
<keyword evidence="2" id="KW-1185">Reference proteome</keyword>
<accession>A0A1Q5UAK5</accession>
<protein>
    <submittedName>
        <fullName evidence="1">Uncharacterized protein</fullName>
    </submittedName>
</protein>